<sequence length="214" mass="23637">MNLISSKLPKIQFITHSDSRYTTAESALLALSCGIRWIQFRLKHASLEEARPEAIRVQELCRSYKALFVIDDHVELARSLKADGVHLGKTDMPIAEARKILGPDYLIGGTANTWEDMLKIKAEGGDYIGLGPYRFTTTKENLSPVLGIEGYCSLMEKARQNQLDLPVYAIGGLQPQDCKALMNCGVHGIAISSAILQAEDPQAKTKEFTQQVLC</sequence>
<dbReference type="PANTHER" id="PTHR20857:SF15">
    <property type="entry name" value="THIAMINE-PHOSPHATE SYNTHASE"/>
    <property type="match status" value="1"/>
</dbReference>
<evidence type="ECO:0000256" key="3">
    <source>
        <dbReference type="ARBA" id="ARBA00022723"/>
    </source>
</evidence>
<dbReference type="NCBIfam" id="NF000736">
    <property type="entry name" value="PRK00043.2-3"/>
    <property type="match status" value="1"/>
</dbReference>
<feature type="binding site" evidence="9">
    <location>
        <position position="172"/>
    </location>
    <ligand>
        <name>2-[(2R,5Z)-2-carboxy-4-methylthiazol-5(2H)-ylidene]ethyl phosphate</name>
        <dbReference type="ChEBI" id="CHEBI:62899"/>
    </ligand>
</feature>
<evidence type="ECO:0000256" key="10">
    <source>
        <dbReference type="RuleBase" id="RU003826"/>
    </source>
</evidence>
<dbReference type="SUPFAM" id="SSF51391">
    <property type="entry name" value="Thiamin phosphate synthase"/>
    <property type="match status" value="1"/>
</dbReference>
<evidence type="ECO:0000256" key="4">
    <source>
        <dbReference type="ARBA" id="ARBA00022842"/>
    </source>
</evidence>
<dbReference type="EMBL" id="JADIMZ010000036">
    <property type="protein sequence ID" value="MBO8432222.1"/>
    <property type="molecule type" value="Genomic_DNA"/>
</dbReference>
<proteinExistence type="inferred from homology"/>
<feature type="binding site" evidence="9">
    <location>
        <begin position="136"/>
        <end position="138"/>
    </location>
    <ligand>
        <name>2-[(2R,5Z)-2-carboxy-4-methylthiazol-5(2H)-ylidene]ethyl phosphate</name>
        <dbReference type="ChEBI" id="CHEBI:62899"/>
    </ligand>
</feature>
<evidence type="ECO:0000259" key="12">
    <source>
        <dbReference type="Pfam" id="PF02581"/>
    </source>
</evidence>
<reference evidence="13" key="1">
    <citation type="submission" date="2020-10" db="EMBL/GenBank/DDBJ databases">
        <authorList>
            <person name="Gilroy R."/>
        </authorList>
    </citation>
    <scope>NUCLEOTIDE SEQUENCE</scope>
    <source>
        <strain evidence="13">2889</strain>
    </source>
</reference>
<comment type="catalytic activity">
    <reaction evidence="7 9 10">
        <text>2-(2-carboxy-4-methylthiazol-5-yl)ethyl phosphate + 4-amino-2-methyl-5-(diphosphooxymethyl)pyrimidine + 2 H(+) = thiamine phosphate + CO2 + diphosphate</text>
        <dbReference type="Rhea" id="RHEA:47848"/>
        <dbReference type="ChEBI" id="CHEBI:15378"/>
        <dbReference type="ChEBI" id="CHEBI:16526"/>
        <dbReference type="ChEBI" id="CHEBI:33019"/>
        <dbReference type="ChEBI" id="CHEBI:37575"/>
        <dbReference type="ChEBI" id="CHEBI:57841"/>
        <dbReference type="ChEBI" id="CHEBI:62890"/>
        <dbReference type="EC" id="2.5.1.3"/>
    </reaction>
</comment>
<feature type="binding site" evidence="9">
    <location>
        <position position="110"/>
    </location>
    <ligand>
        <name>4-amino-2-methyl-5-(diphosphooxymethyl)pyrimidine</name>
        <dbReference type="ChEBI" id="CHEBI:57841"/>
    </ligand>
</feature>
<dbReference type="GO" id="GO:0009229">
    <property type="term" value="P:thiamine diphosphate biosynthetic process"/>
    <property type="evidence" value="ECO:0007669"/>
    <property type="project" value="UniProtKB-UniRule"/>
</dbReference>
<feature type="binding site" evidence="9">
    <location>
        <position position="91"/>
    </location>
    <ligand>
        <name>Mg(2+)</name>
        <dbReference type="ChEBI" id="CHEBI:18420"/>
    </ligand>
</feature>
<name>A0A9D9DS74_9BACT</name>
<comment type="similarity">
    <text evidence="9 10">Belongs to the thiamine-phosphate synthase family.</text>
</comment>
<feature type="binding site" evidence="9">
    <location>
        <position position="139"/>
    </location>
    <ligand>
        <name>4-amino-2-methyl-5-(diphosphooxymethyl)pyrimidine</name>
        <dbReference type="ChEBI" id="CHEBI:57841"/>
    </ligand>
</feature>
<dbReference type="InterPro" id="IPR013785">
    <property type="entry name" value="Aldolase_TIM"/>
</dbReference>
<dbReference type="PANTHER" id="PTHR20857">
    <property type="entry name" value="THIAMINE-PHOSPHATE PYROPHOSPHORYLASE"/>
    <property type="match status" value="1"/>
</dbReference>
<feature type="binding site" evidence="9">
    <location>
        <position position="72"/>
    </location>
    <ligand>
        <name>Mg(2+)</name>
        <dbReference type="ChEBI" id="CHEBI:18420"/>
    </ligand>
</feature>
<dbReference type="Proteomes" id="UP000823612">
    <property type="component" value="Unassembled WGS sequence"/>
</dbReference>
<evidence type="ECO:0000256" key="1">
    <source>
        <dbReference type="ARBA" id="ARBA00005165"/>
    </source>
</evidence>
<evidence type="ECO:0000256" key="2">
    <source>
        <dbReference type="ARBA" id="ARBA00022679"/>
    </source>
</evidence>
<reference evidence="13" key="2">
    <citation type="journal article" date="2021" name="PeerJ">
        <title>Extensive microbial diversity within the chicken gut microbiome revealed by metagenomics and culture.</title>
        <authorList>
            <person name="Gilroy R."/>
            <person name="Ravi A."/>
            <person name="Getino M."/>
            <person name="Pursley I."/>
            <person name="Horton D.L."/>
            <person name="Alikhan N.F."/>
            <person name="Baker D."/>
            <person name="Gharbi K."/>
            <person name="Hall N."/>
            <person name="Watson M."/>
            <person name="Adriaenssens E.M."/>
            <person name="Foster-Nyarko E."/>
            <person name="Jarju S."/>
            <person name="Secka A."/>
            <person name="Antonio M."/>
            <person name="Oren A."/>
            <person name="Chaudhuri R.R."/>
            <person name="La Ragione R."/>
            <person name="Hildebrand F."/>
            <person name="Pallen M.J."/>
        </authorList>
    </citation>
    <scope>NUCLEOTIDE SEQUENCE</scope>
    <source>
        <strain evidence="13">2889</strain>
    </source>
</reference>
<evidence type="ECO:0000256" key="8">
    <source>
        <dbReference type="ARBA" id="ARBA00047883"/>
    </source>
</evidence>
<keyword evidence="2 9" id="KW-0808">Transferase</keyword>
<keyword evidence="4 9" id="KW-0460">Magnesium</keyword>
<evidence type="ECO:0000256" key="5">
    <source>
        <dbReference type="ARBA" id="ARBA00022977"/>
    </source>
</evidence>
<keyword evidence="5 9" id="KW-0784">Thiamine biosynthesis</keyword>
<comment type="caution">
    <text evidence="13">The sequence shown here is derived from an EMBL/GenBank/DDBJ whole genome shotgun (WGS) entry which is preliminary data.</text>
</comment>
<keyword evidence="3 9" id="KW-0479">Metal-binding</keyword>
<evidence type="ECO:0000313" key="14">
    <source>
        <dbReference type="Proteomes" id="UP000823612"/>
    </source>
</evidence>
<dbReference type="InterPro" id="IPR036206">
    <property type="entry name" value="ThiamineP_synth_sf"/>
</dbReference>
<dbReference type="GO" id="GO:0000287">
    <property type="term" value="F:magnesium ion binding"/>
    <property type="evidence" value="ECO:0007669"/>
    <property type="project" value="UniProtKB-UniRule"/>
</dbReference>
<feature type="domain" description="Thiamine phosphate synthase/TenI" evidence="12">
    <location>
        <begin position="13"/>
        <end position="195"/>
    </location>
</feature>
<feature type="binding site" evidence="9">
    <location>
        <begin position="39"/>
        <end position="43"/>
    </location>
    <ligand>
        <name>4-amino-2-methyl-5-(diphosphooxymethyl)pyrimidine</name>
        <dbReference type="ChEBI" id="CHEBI:57841"/>
    </ligand>
</feature>
<organism evidence="13 14">
    <name type="scientific">Candidatus Pullibacteroides excrementavium</name>
    <dbReference type="NCBI Taxonomy" id="2840905"/>
    <lineage>
        <taxon>Bacteria</taxon>
        <taxon>Pseudomonadati</taxon>
        <taxon>Bacteroidota</taxon>
        <taxon>Bacteroidia</taxon>
        <taxon>Bacteroidales</taxon>
        <taxon>Candidatus Pullibacteroides</taxon>
    </lineage>
</organism>
<dbReference type="Pfam" id="PF02581">
    <property type="entry name" value="TMP-TENI"/>
    <property type="match status" value="1"/>
</dbReference>
<dbReference type="HAMAP" id="MF_00097">
    <property type="entry name" value="TMP_synthase"/>
    <property type="match status" value="1"/>
</dbReference>
<dbReference type="CDD" id="cd00564">
    <property type="entry name" value="TMP_TenI"/>
    <property type="match status" value="1"/>
</dbReference>
<dbReference type="GO" id="GO:0009228">
    <property type="term" value="P:thiamine biosynthetic process"/>
    <property type="evidence" value="ECO:0007669"/>
    <property type="project" value="UniProtKB-KW"/>
</dbReference>
<dbReference type="NCBIfam" id="TIGR00693">
    <property type="entry name" value="thiE"/>
    <property type="match status" value="1"/>
</dbReference>
<evidence type="ECO:0000256" key="9">
    <source>
        <dbReference type="HAMAP-Rule" id="MF_00097"/>
    </source>
</evidence>
<evidence type="ECO:0000256" key="11">
    <source>
        <dbReference type="RuleBase" id="RU004253"/>
    </source>
</evidence>
<dbReference type="AlphaFoldDB" id="A0A9D9DS74"/>
<comment type="function">
    <text evidence="9">Condenses 4-methyl-5-(beta-hydroxyethyl)thiazole monophosphate (THZ-P) and 2-methyl-4-amino-5-hydroxymethyl pyrimidine pyrophosphate (HMP-PP) to form thiamine monophosphate (TMP).</text>
</comment>
<evidence type="ECO:0000313" key="13">
    <source>
        <dbReference type="EMBL" id="MBO8432222.1"/>
    </source>
</evidence>
<comment type="catalytic activity">
    <reaction evidence="6 9 10">
        <text>4-methyl-5-(2-phosphooxyethyl)-thiazole + 4-amino-2-methyl-5-(diphosphooxymethyl)pyrimidine + H(+) = thiamine phosphate + diphosphate</text>
        <dbReference type="Rhea" id="RHEA:22328"/>
        <dbReference type="ChEBI" id="CHEBI:15378"/>
        <dbReference type="ChEBI" id="CHEBI:33019"/>
        <dbReference type="ChEBI" id="CHEBI:37575"/>
        <dbReference type="ChEBI" id="CHEBI:57841"/>
        <dbReference type="ChEBI" id="CHEBI:58296"/>
        <dbReference type="EC" id="2.5.1.3"/>
    </reaction>
</comment>
<comment type="cofactor">
    <cofactor evidence="9">
        <name>Mg(2+)</name>
        <dbReference type="ChEBI" id="CHEBI:18420"/>
    </cofactor>
    <text evidence="9">Binds 1 Mg(2+) ion per subunit.</text>
</comment>
<evidence type="ECO:0000256" key="7">
    <source>
        <dbReference type="ARBA" id="ARBA00047851"/>
    </source>
</evidence>
<dbReference type="Gene3D" id="3.20.20.70">
    <property type="entry name" value="Aldolase class I"/>
    <property type="match status" value="1"/>
</dbReference>
<dbReference type="GO" id="GO:0005737">
    <property type="term" value="C:cytoplasm"/>
    <property type="evidence" value="ECO:0007669"/>
    <property type="project" value="TreeGrafter"/>
</dbReference>
<dbReference type="GO" id="GO:0004789">
    <property type="term" value="F:thiamine-phosphate diphosphorylase activity"/>
    <property type="evidence" value="ECO:0007669"/>
    <property type="project" value="UniProtKB-UniRule"/>
</dbReference>
<comment type="pathway">
    <text evidence="1 9 11">Cofactor biosynthesis; thiamine diphosphate biosynthesis; thiamine phosphate from 4-amino-2-methyl-5-diphosphomethylpyrimidine and 4-methyl-5-(2-phosphoethyl)-thiazole: step 1/1.</text>
</comment>
<comment type="caution">
    <text evidence="9">Lacks conserved residue(s) required for the propagation of feature annotation.</text>
</comment>
<evidence type="ECO:0000256" key="6">
    <source>
        <dbReference type="ARBA" id="ARBA00047334"/>
    </source>
</evidence>
<dbReference type="EC" id="2.5.1.3" evidence="9"/>
<dbReference type="InterPro" id="IPR034291">
    <property type="entry name" value="TMP_synthase"/>
</dbReference>
<accession>A0A9D9DS74</accession>
<comment type="catalytic activity">
    <reaction evidence="8 9 10">
        <text>2-[(2R,5Z)-2-carboxy-4-methylthiazol-5(2H)-ylidene]ethyl phosphate + 4-amino-2-methyl-5-(diphosphooxymethyl)pyrimidine + 2 H(+) = thiamine phosphate + CO2 + diphosphate</text>
        <dbReference type="Rhea" id="RHEA:47844"/>
        <dbReference type="ChEBI" id="CHEBI:15378"/>
        <dbReference type="ChEBI" id="CHEBI:16526"/>
        <dbReference type="ChEBI" id="CHEBI:33019"/>
        <dbReference type="ChEBI" id="CHEBI:37575"/>
        <dbReference type="ChEBI" id="CHEBI:57841"/>
        <dbReference type="ChEBI" id="CHEBI:62899"/>
        <dbReference type="EC" id="2.5.1.3"/>
    </reaction>
</comment>
<protein>
    <recommendedName>
        <fullName evidence="9">Thiamine-phosphate synthase</fullName>
        <shortName evidence="9">TP synthase</shortName>
        <shortName evidence="9">TPS</shortName>
        <ecNumber evidence="9">2.5.1.3</ecNumber>
    </recommendedName>
    <alternativeName>
        <fullName evidence="9">Thiamine-phosphate pyrophosphorylase</fullName>
        <shortName evidence="9">TMP pyrophosphorylase</shortName>
        <shortName evidence="9">TMP-PPase</shortName>
    </alternativeName>
</protein>
<feature type="binding site" evidence="9">
    <location>
        <position position="71"/>
    </location>
    <ligand>
        <name>4-amino-2-methyl-5-(diphosphooxymethyl)pyrimidine</name>
        <dbReference type="ChEBI" id="CHEBI:57841"/>
    </ligand>
</feature>
<gene>
    <name evidence="9" type="primary">thiE</name>
    <name evidence="13" type="ORF">IAB08_02860</name>
</gene>
<dbReference type="InterPro" id="IPR022998">
    <property type="entry name" value="ThiamineP_synth_TenI"/>
</dbReference>